<evidence type="ECO:0000313" key="2">
    <source>
        <dbReference type="Proteomes" id="UP000324222"/>
    </source>
</evidence>
<name>A0A5B7I535_PORTR</name>
<organism evidence="1 2">
    <name type="scientific">Portunus trituberculatus</name>
    <name type="common">Swimming crab</name>
    <name type="synonym">Neptunus trituberculatus</name>
    <dbReference type="NCBI Taxonomy" id="210409"/>
    <lineage>
        <taxon>Eukaryota</taxon>
        <taxon>Metazoa</taxon>
        <taxon>Ecdysozoa</taxon>
        <taxon>Arthropoda</taxon>
        <taxon>Crustacea</taxon>
        <taxon>Multicrustacea</taxon>
        <taxon>Malacostraca</taxon>
        <taxon>Eumalacostraca</taxon>
        <taxon>Eucarida</taxon>
        <taxon>Decapoda</taxon>
        <taxon>Pleocyemata</taxon>
        <taxon>Brachyura</taxon>
        <taxon>Eubrachyura</taxon>
        <taxon>Portunoidea</taxon>
        <taxon>Portunidae</taxon>
        <taxon>Portuninae</taxon>
        <taxon>Portunus</taxon>
    </lineage>
</organism>
<sequence>MFHRLKTRSKTRNVAEVNVEKVEGGVKTSREESDLGTFLF</sequence>
<comment type="caution">
    <text evidence="1">The sequence shown here is derived from an EMBL/GenBank/DDBJ whole genome shotgun (WGS) entry which is preliminary data.</text>
</comment>
<dbReference type="EMBL" id="VSRR010042304">
    <property type="protein sequence ID" value="MPC75978.1"/>
    <property type="molecule type" value="Genomic_DNA"/>
</dbReference>
<reference evidence="1 2" key="1">
    <citation type="submission" date="2019-05" db="EMBL/GenBank/DDBJ databases">
        <title>Another draft genome of Portunus trituberculatus and its Hox gene families provides insights of decapod evolution.</title>
        <authorList>
            <person name="Jeong J.-H."/>
            <person name="Song I."/>
            <person name="Kim S."/>
            <person name="Choi T."/>
            <person name="Kim D."/>
            <person name="Ryu S."/>
            <person name="Kim W."/>
        </authorList>
    </citation>
    <scope>NUCLEOTIDE SEQUENCE [LARGE SCALE GENOMIC DNA]</scope>
    <source>
        <tissue evidence="1">Muscle</tissue>
    </source>
</reference>
<dbReference type="Proteomes" id="UP000324222">
    <property type="component" value="Unassembled WGS sequence"/>
</dbReference>
<gene>
    <name evidence="1" type="ORF">E2C01_070379</name>
</gene>
<proteinExistence type="predicted"/>
<dbReference type="AlphaFoldDB" id="A0A5B7I535"/>
<evidence type="ECO:0000313" key="1">
    <source>
        <dbReference type="EMBL" id="MPC75978.1"/>
    </source>
</evidence>
<keyword evidence="2" id="KW-1185">Reference proteome</keyword>
<protein>
    <submittedName>
        <fullName evidence="1">Uncharacterized protein</fullName>
    </submittedName>
</protein>
<accession>A0A5B7I535</accession>